<dbReference type="PANTHER" id="PTHR38134:SF2">
    <property type="entry name" value="GALACTOKINASE"/>
    <property type="match status" value="1"/>
</dbReference>
<name>A0A3P7NXI5_9FIRM</name>
<dbReference type="OrthoDB" id="9776616at2"/>
<accession>A0A3P7NXI5</accession>
<dbReference type="RefSeq" id="WP_125136943.1">
    <property type="nucleotide sequence ID" value="NZ_LR130778.1"/>
</dbReference>
<dbReference type="AlphaFoldDB" id="A0A3P7NXI5"/>
<keyword evidence="2" id="KW-1185">Reference proteome</keyword>
<sequence>MKTIAYYVTDSGFGHITRSAAIISHIIENSDYNIILASNKIQNDHAKIELRKYEKRVSFINVETDANSKFIENSHQVDLEGTTENIRTYTNKFEDLIEYQYNLLKGMEIAMVITDISILGIMVAKKLRVKVVGISNYTWYNRFKNFGIEEDLIEIYRKWYNQLDMLFRFEFSDDMSGIDCPKEDVGLVCREVSQMSSGDFKKRYWPAVYLSVGQVEKKKEKFEINFPSGTIFATGTIEVEGNVHVVKLPARLSHTQDYIAASSFALIKGGWSSVAECLILNVPFGILDEDDTEDRELVEKLFSNNYAFRTTEEELRKFHIKDMNIKAVSVDRPHYTNDAANIAKKMLSFLD</sequence>
<evidence type="ECO:0000313" key="2">
    <source>
        <dbReference type="Proteomes" id="UP000279029"/>
    </source>
</evidence>
<dbReference type="EMBL" id="LR130778">
    <property type="protein sequence ID" value="VDN47675.1"/>
    <property type="molecule type" value="Genomic_DNA"/>
</dbReference>
<protein>
    <recommendedName>
        <fullName evidence="3">Glycosyl transferase family 28 C-terminal domain-containing protein</fullName>
    </recommendedName>
</protein>
<dbReference type="KEGG" id="cbar:PATL70BA_1783"/>
<dbReference type="Proteomes" id="UP000279029">
    <property type="component" value="Chromosome"/>
</dbReference>
<proteinExistence type="predicted"/>
<organism evidence="1 2">
    <name type="scientific">Petrocella atlantisensis</name>
    <dbReference type="NCBI Taxonomy" id="2173034"/>
    <lineage>
        <taxon>Bacteria</taxon>
        <taxon>Bacillati</taxon>
        <taxon>Bacillota</taxon>
        <taxon>Clostridia</taxon>
        <taxon>Lachnospirales</taxon>
        <taxon>Vallitaleaceae</taxon>
        <taxon>Petrocella</taxon>
    </lineage>
</organism>
<evidence type="ECO:0000313" key="1">
    <source>
        <dbReference type="EMBL" id="VDN47675.1"/>
    </source>
</evidence>
<reference evidence="1 2" key="1">
    <citation type="submission" date="2018-09" db="EMBL/GenBank/DDBJ databases">
        <authorList>
            <person name="Postec A."/>
        </authorList>
    </citation>
    <scope>NUCLEOTIDE SEQUENCE [LARGE SCALE GENOMIC DNA]</scope>
    <source>
        <strain evidence="1">70B-A</strain>
    </source>
</reference>
<gene>
    <name evidence="1" type="ORF">PATL70BA_1783</name>
</gene>
<evidence type="ECO:0008006" key="3">
    <source>
        <dbReference type="Google" id="ProtNLM"/>
    </source>
</evidence>
<dbReference type="Pfam" id="PF13528">
    <property type="entry name" value="Glyco_trans_1_3"/>
    <property type="match status" value="1"/>
</dbReference>
<dbReference type="PANTHER" id="PTHR38134">
    <property type="entry name" value="SLR1395 PROTEIN"/>
    <property type="match status" value="1"/>
</dbReference>
<dbReference type="InterPro" id="IPR053205">
    <property type="entry name" value="GHMP_kinase_L-arabinokinase"/>
</dbReference>